<organism evidence="8 9">
    <name type="scientific">Knufia peltigerae</name>
    <dbReference type="NCBI Taxonomy" id="1002370"/>
    <lineage>
        <taxon>Eukaryota</taxon>
        <taxon>Fungi</taxon>
        <taxon>Dikarya</taxon>
        <taxon>Ascomycota</taxon>
        <taxon>Pezizomycotina</taxon>
        <taxon>Eurotiomycetes</taxon>
        <taxon>Chaetothyriomycetidae</taxon>
        <taxon>Chaetothyriales</taxon>
        <taxon>Trichomeriaceae</taxon>
        <taxon>Knufia</taxon>
    </lineage>
</organism>
<evidence type="ECO:0000259" key="7">
    <source>
        <dbReference type="PROSITE" id="PS50850"/>
    </source>
</evidence>
<dbReference type="InterPro" id="IPR036259">
    <property type="entry name" value="MFS_trans_sf"/>
</dbReference>
<dbReference type="SUPFAM" id="SSF103473">
    <property type="entry name" value="MFS general substrate transporter"/>
    <property type="match status" value="1"/>
</dbReference>
<dbReference type="GO" id="GO:0022857">
    <property type="term" value="F:transmembrane transporter activity"/>
    <property type="evidence" value="ECO:0007669"/>
    <property type="project" value="InterPro"/>
</dbReference>
<proteinExistence type="predicted"/>
<keyword evidence="5 6" id="KW-0472">Membrane</keyword>
<feature type="transmembrane region" description="Helical" evidence="6">
    <location>
        <begin position="449"/>
        <end position="470"/>
    </location>
</feature>
<feature type="transmembrane region" description="Helical" evidence="6">
    <location>
        <begin position="416"/>
        <end position="437"/>
    </location>
</feature>
<evidence type="ECO:0000256" key="5">
    <source>
        <dbReference type="ARBA" id="ARBA00023136"/>
    </source>
</evidence>
<evidence type="ECO:0000313" key="8">
    <source>
        <dbReference type="EMBL" id="KAJ9636590.1"/>
    </source>
</evidence>
<keyword evidence="4 6" id="KW-1133">Transmembrane helix</keyword>
<evidence type="ECO:0000256" key="3">
    <source>
        <dbReference type="ARBA" id="ARBA00022692"/>
    </source>
</evidence>
<protein>
    <recommendedName>
        <fullName evidence="7">Major facilitator superfamily (MFS) profile domain-containing protein</fullName>
    </recommendedName>
</protein>
<keyword evidence="2" id="KW-0813">Transport</keyword>
<feature type="transmembrane region" description="Helical" evidence="6">
    <location>
        <begin position="187"/>
        <end position="207"/>
    </location>
</feature>
<dbReference type="InterPro" id="IPR020846">
    <property type="entry name" value="MFS_dom"/>
</dbReference>
<evidence type="ECO:0000256" key="1">
    <source>
        <dbReference type="ARBA" id="ARBA00004141"/>
    </source>
</evidence>
<reference evidence="8" key="1">
    <citation type="submission" date="2022-10" db="EMBL/GenBank/DDBJ databases">
        <title>Culturing micro-colonial fungi from biological soil crusts in the Mojave desert and describing Neophaeococcomyces mojavensis, and introducing the new genera and species Taxawa tesnikishii.</title>
        <authorList>
            <person name="Kurbessoian T."/>
            <person name="Stajich J.E."/>
        </authorList>
    </citation>
    <scope>NUCLEOTIDE SEQUENCE</scope>
    <source>
        <strain evidence="8">TK_35</strain>
    </source>
</reference>
<sequence>MSIAQEAVVDLKQGQTMLQDMTTTKSYESQENALDLALQNYIPDTDAEKKLVRKVDLFMVPMLWWMCILCYLDRNNIGNANAAGMSEDINIDDSDYSMLISIFFIAYLIFEIPSNLLLARVRPSWYLAIIMSLWGMVCACMSQVKNYSGILACRFFLGAIEAGFLPGVMFLMSAWYKKSEIGKRFSLFFTALCVAGAASGLISGAVISGLEGARGMEGWRWLFLIEGVGTTFTGLVAGFVLLDYPENSKRLTAEQRELGVVRLIHDRNTTTRAVSTKLSPLQAVRAALFDLRTYVFAILYMFDNGAATINYFVPTLLKSMGYSGVAVQWMTVPVWAVATVFLLVVPQVADRTGDRRWTLTAGFTLSFVSAIICFQVHVDVVRYVFLAFFISGLYFTLPLILTWASEVISLPAEKRAVAIAFASAVGNLSAVYGSRLWPSADAPQYSKGFTATACFTGVAAVLAGVAPILFRYLPSWPSQAELEVAESQAIEGRPGRGHSQV</sequence>
<feature type="transmembrane region" description="Helical" evidence="6">
    <location>
        <begin position="325"/>
        <end position="345"/>
    </location>
</feature>
<feature type="transmembrane region" description="Helical" evidence="6">
    <location>
        <begin position="97"/>
        <end position="118"/>
    </location>
</feature>
<feature type="transmembrane region" description="Helical" evidence="6">
    <location>
        <begin position="383"/>
        <end position="404"/>
    </location>
</feature>
<feature type="transmembrane region" description="Helical" evidence="6">
    <location>
        <begin position="156"/>
        <end position="175"/>
    </location>
</feature>
<dbReference type="PANTHER" id="PTHR43791">
    <property type="entry name" value="PERMEASE-RELATED"/>
    <property type="match status" value="1"/>
</dbReference>
<feature type="domain" description="Major facilitator superfamily (MFS) profile" evidence="7">
    <location>
        <begin position="59"/>
        <end position="477"/>
    </location>
</feature>
<feature type="transmembrane region" description="Helical" evidence="6">
    <location>
        <begin position="357"/>
        <end position="377"/>
    </location>
</feature>
<dbReference type="Gene3D" id="1.20.1250.20">
    <property type="entry name" value="MFS general substrate transporter like domains"/>
    <property type="match status" value="2"/>
</dbReference>
<evidence type="ECO:0000256" key="4">
    <source>
        <dbReference type="ARBA" id="ARBA00022989"/>
    </source>
</evidence>
<dbReference type="EMBL" id="JAPDRN010000028">
    <property type="protein sequence ID" value="KAJ9636590.1"/>
    <property type="molecule type" value="Genomic_DNA"/>
</dbReference>
<evidence type="ECO:0000256" key="2">
    <source>
        <dbReference type="ARBA" id="ARBA00022448"/>
    </source>
</evidence>
<dbReference type="GO" id="GO:0016020">
    <property type="term" value="C:membrane"/>
    <property type="evidence" value="ECO:0007669"/>
    <property type="project" value="UniProtKB-SubCell"/>
</dbReference>
<evidence type="ECO:0000313" key="9">
    <source>
        <dbReference type="Proteomes" id="UP001172681"/>
    </source>
</evidence>
<dbReference type="Proteomes" id="UP001172681">
    <property type="component" value="Unassembled WGS sequence"/>
</dbReference>
<comment type="subcellular location">
    <subcellularLocation>
        <location evidence="1">Membrane</location>
        <topology evidence="1">Multi-pass membrane protein</topology>
    </subcellularLocation>
</comment>
<keyword evidence="3 6" id="KW-0812">Transmembrane</keyword>
<name>A0AA38Y5Y8_9EURO</name>
<accession>A0AA38Y5Y8</accession>
<dbReference type="FunFam" id="1.20.1250.20:FF:000057">
    <property type="entry name" value="MFS general substrate transporter"/>
    <property type="match status" value="1"/>
</dbReference>
<feature type="transmembrane region" description="Helical" evidence="6">
    <location>
        <begin position="294"/>
        <end position="313"/>
    </location>
</feature>
<dbReference type="InterPro" id="IPR011701">
    <property type="entry name" value="MFS"/>
</dbReference>
<dbReference type="PANTHER" id="PTHR43791:SF38">
    <property type="entry name" value="MAJOR FACILITATOR SUPERFAMILY (MFS) PROFILE DOMAIN-CONTAINING PROTEIN"/>
    <property type="match status" value="1"/>
</dbReference>
<feature type="transmembrane region" description="Helical" evidence="6">
    <location>
        <begin position="219"/>
        <end position="242"/>
    </location>
</feature>
<dbReference type="AlphaFoldDB" id="A0AA38Y5Y8"/>
<evidence type="ECO:0000256" key="6">
    <source>
        <dbReference type="SAM" id="Phobius"/>
    </source>
</evidence>
<gene>
    <name evidence="8" type="ORF">H2204_005190</name>
</gene>
<comment type="caution">
    <text evidence="8">The sequence shown here is derived from an EMBL/GenBank/DDBJ whole genome shotgun (WGS) entry which is preliminary data.</text>
</comment>
<dbReference type="PROSITE" id="PS50850">
    <property type="entry name" value="MFS"/>
    <property type="match status" value="1"/>
</dbReference>
<dbReference type="Pfam" id="PF07690">
    <property type="entry name" value="MFS_1"/>
    <property type="match status" value="1"/>
</dbReference>
<keyword evidence="9" id="KW-1185">Reference proteome</keyword>
<feature type="transmembrane region" description="Helical" evidence="6">
    <location>
        <begin position="125"/>
        <end position="144"/>
    </location>
</feature>